<dbReference type="InterPro" id="IPR026590">
    <property type="entry name" value="Ssirtuin_cat_dom"/>
</dbReference>
<feature type="domain" description="Deacetylase sirtuin-type" evidence="5">
    <location>
        <begin position="1"/>
        <end position="254"/>
    </location>
</feature>
<dbReference type="GO" id="GO:0017136">
    <property type="term" value="F:histone deacetylase activity, NAD-dependent"/>
    <property type="evidence" value="ECO:0007669"/>
    <property type="project" value="TreeGrafter"/>
</dbReference>
<dbReference type="PROSITE" id="PS50305">
    <property type="entry name" value="SIRTUIN"/>
    <property type="match status" value="1"/>
</dbReference>
<evidence type="ECO:0000313" key="7">
    <source>
        <dbReference type="Proteomes" id="UP000028547"/>
    </source>
</evidence>
<feature type="binding site" evidence="4">
    <location>
        <position position="157"/>
    </location>
    <ligand>
        <name>Zn(2+)</name>
        <dbReference type="ChEBI" id="CHEBI:29105"/>
    </ligand>
</feature>
<dbReference type="InterPro" id="IPR003000">
    <property type="entry name" value="Sirtuin"/>
</dbReference>
<dbReference type="Gene3D" id="3.40.50.1220">
    <property type="entry name" value="TPP-binding domain"/>
    <property type="match status" value="1"/>
</dbReference>
<dbReference type="NCBIfam" id="NF001753">
    <property type="entry name" value="PRK00481.1-3"/>
    <property type="match status" value="1"/>
</dbReference>
<dbReference type="SUPFAM" id="SSF52467">
    <property type="entry name" value="DHS-like NAD/FAD-binding domain"/>
    <property type="match status" value="1"/>
</dbReference>
<evidence type="ECO:0000259" key="5">
    <source>
        <dbReference type="PROSITE" id="PS50305"/>
    </source>
</evidence>
<accession>A0A084SKT8</accession>
<dbReference type="Proteomes" id="UP000028547">
    <property type="component" value="Unassembled WGS sequence"/>
</dbReference>
<feature type="binding site" evidence="4">
    <location>
        <position position="133"/>
    </location>
    <ligand>
        <name>Zn(2+)</name>
        <dbReference type="ChEBI" id="CHEBI:29105"/>
    </ligand>
</feature>
<dbReference type="RefSeq" id="WP_043406518.1">
    <property type="nucleotide sequence ID" value="NZ_JPMI01000263.1"/>
</dbReference>
<dbReference type="CDD" id="cd01407">
    <property type="entry name" value="SIR2-fam"/>
    <property type="match status" value="1"/>
</dbReference>
<dbReference type="PANTHER" id="PTHR11085">
    <property type="entry name" value="NAD-DEPENDENT PROTEIN DEACYLASE SIRTUIN-5, MITOCHONDRIAL-RELATED"/>
    <property type="match status" value="1"/>
</dbReference>
<dbReference type="InterPro" id="IPR026591">
    <property type="entry name" value="Sirtuin_cat_small_dom_sf"/>
</dbReference>
<dbReference type="InterPro" id="IPR050134">
    <property type="entry name" value="NAD-dep_sirtuin_deacylases"/>
</dbReference>
<evidence type="ECO:0000256" key="2">
    <source>
        <dbReference type="ARBA" id="ARBA00022679"/>
    </source>
</evidence>
<feature type="binding site" evidence="4">
    <location>
        <position position="154"/>
    </location>
    <ligand>
        <name>Zn(2+)</name>
        <dbReference type="ChEBI" id="CHEBI:29105"/>
    </ligand>
</feature>
<dbReference type="PANTHER" id="PTHR11085:SF4">
    <property type="entry name" value="NAD-DEPENDENT PROTEIN DEACYLASE"/>
    <property type="match status" value="1"/>
</dbReference>
<feature type="binding site" evidence="4">
    <location>
        <position position="136"/>
    </location>
    <ligand>
        <name>Zn(2+)</name>
        <dbReference type="ChEBI" id="CHEBI:29105"/>
    </ligand>
</feature>
<dbReference type="GO" id="GO:0046872">
    <property type="term" value="F:metal ion binding"/>
    <property type="evidence" value="ECO:0007669"/>
    <property type="project" value="UniProtKB-KW"/>
</dbReference>
<keyword evidence="3" id="KW-0520">NAD</keyword>
<dbReference type="AlphaFoldDB" id="A0A084SKT8"/>
<dbReference type="InterPro" id="IPR029035">
    <property type="entry name" value="DHS-like_NAD/FAD-binding_dom"/>
</dbReference>
<sequence>MEKALERVIEHLSRARSVLFVTGAGISAESGVPTYRGIGGLYDGKTTEGGVPIEVALSGSMFRRRPELTWKHLHEIERACRGASFNRAHEVLARMEGCFERCWVLTQNVDGFHRAAGSRNVIDIHGDVHELRCTRCEFTERVKDYVHLAPCPSCPRCGSVVRPEVVLFEELLPPEKVAVMEREFALGFDLVFSIGTSSLFPYITAPVVEAVARQRPTVEINPGQTQLSRVVDVHLQMGAVAACEALWAARERWKRG</sequence>
<comment type="caution">
    <text evidence="6">The sequence shown here is derived from an EMBL/GenBank/DDBJ whole genome shotgun (WGS) entry which is preliminary data.</text>
</comment>
<evidence type="ECO:0000256" key="4">
    <source>
        <dbReference type="PROSITE-ProRule" id="PRU00236"/>
    </source>
</evidence>
<evidence type="ECO:0000256" key="3">
    <source>
        <dbReference type="ARBA" id="ARBA00023027"/>
    </source>
</evidence>
<reference evidence="6 7" key="1">
    <citation type="submission" date="2014-07" db="EMBL/GenBank/DDBJ databases">
        <title>Draft Genome Sequence of Gephyronic Acid Producer, Cystobacter violaceus Strain Cb vi76.</title>
        <authorList>
            <person name="Stevens D.C."/>
            <person name="Young J."/>
            <person name="Carmichael R."/>
            <person name="Tan J."/>
            <person name="Taylor R.E."/>
        </authorList>
    </citation>
    <scope>NUCLEOTIDE SEQUENCE [LARGE SCALE GENOMIC DNA]</scope>
    <source>
        <strain evidence="6 7">Cb vi76</strain>
    </source>
</reference>
<dbReference type="Gene3D" id="3.30.1600.10">
    <property type="entry name" value="SIR2/SIRT2 'Small Domain"/>
    <property type="match status" value="1"/>
</dbReference>
<protein>
    <recommendedName>
        <fullName evidence="1">protein acetyllysine N-acetyltransferase</fullName>
        <ecNumber evidence="1">2.3.1.286</ecNumber>
    </recommendedName>
</protein>
<keyword evidence="4" id="KW-0862">Zinc</keyword>
<proteinExistence type="predicted"/>
<dbReference type="Pfam" id="PF02146">
    <property type="entry name" value="SIR2"/>
    <property type="match status" value="1"/>
</dbReference>
<evidence type="ECO:0000256" key="1">
    <source>
        <dbReference type="ARBA" id="ARBA00012928"/>
    </source>
</evidence>
<keyword evidence="4" id="KW-0479">Metal-binding</keyword>
<evidence type="ECO:0000313" key="6">
    <source>
        <dbReference type="EMBL" id="KFA89073.1"/>
    </source>
</evidence>
<keyword evidence="2" id="KW-0808">Transferase</keyword>
<dbReference type="EC" id="2.3.1.286" evidence="1"/>
<organism evidence="6 7">
    <name type="scientific">Archangium violaceum Cb vi76</name>
    <dbReference type="NCBI Taxonomy" id="1406225"/>
    <lineage>
        <taxon>Bacteria</taxon>
        <taxon>Pseudomonadati</taxon>
        <taxon>Myxococcota</taxon>
        <taxon>Myxococcia</taxon>
        <taxon>Myxococcales</taxon>
        <taxon>Cystobacterineae</taxon>
        <taxon>Archangiaceae</taxon>
        <taxon>Archangium</taxon>
    </lineage>
</organism>
<name>A0A084SKT8_9BACT</name>
<gene>
    <name evidence="6" type="ORF">Q664_37205</name>
</gene>
<dbReference type="GO" id="GO:0070403">
    <property type="term" value="F:NAD+ binding"/>
    <property type="evidence" value="ECO:0007669"/>
    <property type="project" value="InterPro"/>
</dbReference>
<dbReference type="EMBL" id="JPMI01000263">
    <property type="protein sequence ID" value="KFA89073.1"/>
    <property type="molecule type" value="Genomic_DNA"/>
</dbReference>
<feature type="active site" description="Proton acceptor" evidence="4">
    <location>
        <position position="125"/>
    </location>
</feature>